<gene>
    <name evidence="1" type="ORF">HG543_42775</name>
</gene>
<dbReference type="AlphaFoldDB" id="A0A848LUS0"/>
<evidence type="ECO:0000313" key="1">
    <source>
        <dbReference type="EMBL" id="NMO21526.1"/>
    </source>
</evidence>
<protein>
    <recommendedName>
        <fullName evidence="3">(2Fe-2S) ferredoxin domain-containing protein</fullName>
    </recommendedName>
</protein>
<dbReference type="RefSeq" id="WP_169350708.1">
    <property type="nucleotide sequence ID" value="NZ_JABBJJ010000330.1"/>
</dbReference>
<evidence type="ECO:0008006" key="3">
    <source>
        <dbReference type="Google" id="ProtNLM"/>
    </source>
</evidence>
<comment type="caution">
    <text evidence="1">The sequence shown here is derived from an EMBL/GenBank/DDBJ whole genome shotgun (WGS) entry which is preliminary data.</text>
</comment>
<dbReference type="Proteomes" id="UP000518300">
    <property type="component" value="Unassembled WGS sequence"/>
</dbReference>
<dbReference type="Gene3D" id="3.40.30.10">
    <property type="entry name" value="Glutaredoxin"/>
    <property type="match status" value="1"/>
</dbReference>
<name>A0A848LUS0_9BACT</name>
<sequence length="100" mass="10518">MSDPEQEPTELHVCHRCLVRLDASAGGVDLPRRLKAALAARGLAGSTQVIPSGCLGHCPHGRVTVLVSPESGRGAHVRLIDPEKDGEDLAEHVAATYPPP</sequence>
<organism evidence="1 2">
    <name type="scientific">Pyxidicoccus fallax</name>
    <dbReference type="NCBI Taxonomy" id="394095"/>
    <lineage>
        <taxon>Bacteria</taxon>
        <taxon>Pseudomonadati</taxon>
        <taxon>Myxococcota</taxon>
        <taxon>Myxococcia</taxon>
        <taxon>Myxococcales</taxon>
        <taxon>Cystobacterineae</taxon>
        <taxon>Myxococcaceae</taxon>
        <taxon>Pyxidicoccus</taxon>
    </lineage>
</organism>
<proteinExistence type="predicted"/>
<accession>A0A848LUS0</accession>
<dbReference type="EMBL" id="JABBJJ010000330">
    <property type="protein sequence ID" value="NMO21526.1"/>
    <property type="molecule type" value="Genomic_DNA"/>
</dbReference>
<reference evidence="1 2" key="1">
    <citation type="submission" date="2020-04" db="EMBL/GenBank/DDBJ databases">
        <title>Draft genome of Pyxidicoccus fallax type strain.</title>
        <authorList>
            <person name="Whitworth D.E."/>
        </authorList>
    </citation>
    <scope>NUCLEOTIDE SEQUENCE [LARGE SCALE GENOMIC DNA]</scope>
    <source>
        <strain evidence="1 2">DSM 14698</strain>
    </source>
</reference>
<evidence type="ECO:0000313" key="2">
    <source>
        <dbReference type="Proteomes" id="UP000518300"/>
    </source>
</evidence>
<keyword evidence="2" id="KW-1185">Reference proteome</keyword>